<accession>A0ABT2D0A5</accession>
<keyword evidence="1" id="KW-0285">Flavoprotein</keyword>
<reference evidence="4 5" key="1">
    <citation type="submission" date="2022-08" db="EMBL/GenBank/DDBJ databases">
        <title>Reclassification of Massilia species as members of the genera Telluria, Duganella, Pseudoduganella, Mokoshia gen. nov. and Zemynaea gen. nov. using orthogonal and non-orthogonal genome-based approaches.</title>
        <authorList>
            <person name="Bowman J.P."/>
        </authorList>
    </citation>
    <scope>NUCLEOTIDE SEQUENCE [LARGE SCALE GENOMIC DNA]</scope>
    <source>
        <strain evidence="4 5">JCM 31606</strain>
    </source>
</reference>
<dbReference type="RefSeq" id="WP_258812842.1">
    <property type="nucleotide sequence ID" value="NZ_JANUGU010000005.1"/>
</dbReference>
<dbReference type="PROSITE" id="PS51387">
    <property type="entry name" value="FAD_PCMH"/>
    <property type="match status" value="1"/>
</dbReference>
<evidence type="ECO:0000256" key="2">
    <source>
        <dbReference type="ARBA" id="ARBA00022827"/>
    </source>
</evidence>
<proteinExistence type="predicted"/>
<dbReference type="PANTHER" id="PTHR42934">
    <property type="entry name" value="GLYCOLATE OXIDASE SUBUNIT GLCD"/>
    <property type="match status" value="1"/>
</dbReference>
<dbReference type="PANTHER" id="PTHR42934:SF1">
    <property type="entry name" value="GLYCOLATE OXIDASE SUBUNIT GLCD"/>
    <property type="match status" value="1"/>
</dbReference>
<dbReference type="Proteomes" id="UP001204621">
    <property type="component" value="Unassembled WGS sequence"/>
</dbReference>
<evidence type="ECO:0000259" key="3">
    <source>
        <dbReference type="PROSITE" id="PS51387"/>
    </source>
</evidence>
<keyword evidence="2" id="KW-0274">FAD</keyword>
<evidence type="ECO:0000313" key="4">
    <source>
        <dbReference type="EMBL" id="MCS0659653.1"/>
    </source>
</evidence>
<keyword evidence="5" id="KW-1185">Reference proteome</keyword>
<dbReference type="Gene3D" id="3.30.465.10">
    <property type="match status" value="1"/>
</dbReference>
<gene>
    <name evidence="4" type="ORF">NX778_16405</name>
</gene>
<evidence type="ECO:0000256" key="1">
    <source>
        <dbReference type="ARBA" id="ARBA00022630"/>
    </source>
</evidence>
<dbReference type="Pfam" id="PF01565">
    <property type="entry name" value="FAD_binding_4"/>
    <property type="match status" value="1"/>
</dbReference>
<dbReference type="InterPro" id="IPR036318">
    <property type="entry name" value="FAD-bd_PCMH-like_sf"/>
</dbReference>
<dbReference type="InterPro" id="IPR016164">
    <property type="entry name" value="FAD-linked_Oxase-like_C"/>
</dbReference>
<protein>
    <submittedName>
        <fullName evidence="4">FAD-binding protein</fullName>
    </submittedName>
</protein>
<dbReference type="InterPro" id="IPR016169">
    <property type="entry name" value="FAD-bd_PCMH_sub2"/>
</dbReference>
<dbReference type="InterPro" id="IPR004113">
    <property type="entry name" value="FAD-bd_oxidored_4_C"/>
</dbReference>
<dbReference type="InterPro" id="IPR051914">
    <property type="entry name" value="FAD-linked_OxidoTrans_Type4"/>
</dbReference>
<dbReference type="SUPFAM" id="SSF56176">
    <property type="entry name" value="FAD-binding/transporter-associated domain-like"/>
    <property type="match status" value="1"/>
</dbReference>
<comment type="caution">
    <text evidence="4">The sequence shown here is derived from an EMBL/GenBank/DDBJ whole genome shotgun (WGS) entry which is preliminary data.</text>
</comment>
<dbReference type="EMBL" id="JANUGU010000005">
    <property type="protein sequence ID" value="MCS0659653.1"/>
    <property type="molecule type" value="Genomic_DNA"/>
</dbReference>
<sequence>MNAPASTNPERRRQVSDALRTRLPAHCVLSDPEDTRPYECDGLAAYRQLPMIVTLPTSEAEVLEILNVCRELQVPIVPRGAGTGLSGGALPIAEGVVISTARLNRIVRVAPYARTAVVQPGVRNLAISEAAAPHGLYYAPDPSSQIACTIGGNVAENSGGVHCLKYGLTVHNVLRVRVATIDGEIIELGSEALDAPGLDLLAVFIGSEGMLGIVTEVTVKLVPKPVQARVIMASFDDVVTGGNAVASVIAAGIIPAGLEMMDRTSARMVEPFVKAGYDTEAAAILLCEADGTELEVAEEIERMAAVLDGAGATAIAVSCDEAERMRFWSGRKNAFPAAGRISPDYYCMDGTIPRKRLAEVLTGIEQMETTFGLRCANVFHAGDGNLHPLILFDANQPGEFERAEAFGAAILALCVEVGGTITGEHGVGIEKINSMCVQFRREELDAFFAVKRAFDVPMLLNPDKAIPTPHRCAEFGRMHVSGGALPFPHLERF</sequence>
<evidence type="ECO:0000313" key="5">
    <source>
        <dbReference type="Proteomes" id="UP001204621"/>
    </source>
</evidence>
<feature type="domain" description="FAD-binding PCMH-type" evidence="3">
    <location>
        <begin position="46"/>
        <end position="224"/>
    </location>
</feature>
<dbReference type="Pfam" id="PF02913">
    <property type="entry name" value="FAD-oxidase_C"/>
    <property type="match status" value="1"/>
</dbReference>
<dbReference type="SUPFAM" id="SSF55103">
    <property type="entry name" value="FAD-linked oxidases, C-terminal domain"/>
    <property type="match status" value="1"/>
</dbReference>
<dbReference type="InterPro" id="IPR016166">
    <property type="entry name" value="FAD-bd_PCMH"/>
</dbReference>
<organism evidence="4 5">
    <name type="scientific">Massilia terrae</name>
    <dbReference type="NCBI Taxonomy" id="1811224"/>
    <lineage>
        <taxon>Bacteria</taxon>
        <taxon>Pseudomonadati</taxon>
        <taxon>Pseudomonadota</taxon>
        <taxon>Betaproteobacteria</taxon>
        <taxon>Burkholderiales</taxon>
        <taxon>Oxalobacteraceae</taxon>
        <taxon>Telluria group</taxon>
        <taxon>Massilia</taxon>
    </lineage>
</organism>
<name>A0ABT2D0A5_9BURK</name>
<dbReference type="InterPro" id="IPR006094">
    <property type="entry name" value="Oxid_FAD_bind_N"/>
</dbReference>
<dbReference type="Gene3D" id="3.30.70.2740">
    <property type="match status" value="1"/>
</dbReference>